<comment type="caution">
    <text evidence="1">The sequence shown here is derived from an EMBL/GenBank/DDBJ whole genome shotgun (WGS) entry which is preliminary data.</text>
</comment>
<protein>
    <recommendedName>
        <fullName evidence="3">BEN domain-containing protein</fullName>
    </recommendedName>
</protein>
<dbReference type="EMBL" id="JAOYFB010000002">
    <property type="protein sequence ID" value="KAK4007595.1"/>
    <property type="molecule type" value="Genomic_DNA"/>
</dbReference>
<organism evidence="1 2">
    <name type="scientific">Daphnia magna</name>
    <dbReference type="NCBI Taxonomy" id="35525"/>
    <lineage>
        <taxon>Eukaryota</taxon>
        <taxon>Metazoa</taxon>
        <taxon>Ecdysozoa</taxon>
        <taxon>Arthropoda</taxon>
        <taxon>Crustacea</taxon>
        <taxon>Branchiopoda</taxon>
        <taxon>Diplostraca</taxon>
        <taxon>Cladocera</taxon>
        <taxon>Anomopoda</taxon>
        <taxon>Daphniidae</taxon>
        <taxon>Daphnia</taxon>
    </lineage>
</organism>
<name>A0ABQ9Z433_9CRUS</name>
<reference evidence="1 2" key="1">
    <citation type="journal article" date="2023" name="Nucleic Acids Res.">
        <title>The hologenome of Daphnia magna reveals possible DNA methylation and microbiome-mediated evolution of the host genome.</title>
        <authorList>
            <person name="Chaturvedi A."/>
            <person name="Li X."/>
            <person name="Dhandapani V."/>
            <person name="Marshall H."/>
            <person name="Kissane S."/>
            <person name="Cuenca-Cambronero M."/>
            <person name="Asole G."/>
            <person name="Calvet F."/>
            <person name="Ruiz-Romero M."/>
            <person name="Marangio P."/>
            <person name="Guigo R."/>
            <person name="Rago D."/>
            <person name="Mirbahai L."/>
            <person name="Eastwood N."/>
            <person name="Colbourne J.K."/>
            <person name="Zhou J."/>
            <person name="Mallon E."/>
            <person name="Orsini L."/>
        </authorList>
    </citation>
    <scope>NUCLEOTIDE SEQUENCE [LARGE SCALE GENOMIC DNA]</scope>
    <source>
        <strain evidence="1">LRV0_1</strain>
    </source>
</reference>
<evidence type="ECO:0008006" key="3">
    <source>
        <dbReference type="Google" id="ProtNLM"/>
    </source>
</evidence>
<accession>A0ABQ9Z433</accession>
<dbReference type="Proteomes" id="UP001234178">
    <property type="component" value="Unassembled WGS sequence"/>
</dbReference>
<evidence type="ECO:0000313" key="2">
    <source>
        <dbReference type="Proteomes" id="UP001234178"/>
    </source>
</evidence>
<evidence type="ECO:0000313" key="1">
    <source>
        <dbReference type="EMBL" id="KAK4007595.1"/>
    </source>
</evidence>
<proteinExistence type="predicted"/>
<keyword evidence="2" id="KW-1185">Reference proteome</keyword>
<sequence length="224" mass="25216">MACSAPKGEEPIIVEWVDFQVVLSTMSSRPNRKCKATNPPLSTVCKSSKAMDLVSNDHLSAFMEEDQSMSPQPLIIDESQAEVGETNVAVRAATDEEIIAAGTTQLIDAFPIKKETLTKLSTVDERKFVLNLIGTLYSRQYLRLHKKSGTKATHGDDLKIPIPREEYVQIQDAICSRLKVKLTRHRLPPKLESAISQKFNQVRPTAADKRILRHYWNMQNTENP</sequence>
<gene>
    <name evidence="1" type="ORF">OUZ56_012750</name>
</gene>